<proteinExistence type="predicted"/>
<dbReference type="HOGENOM" id="CLU_2175473_0_0_1"/>
<reference evidence="2" key="2">
    <citation type="submission" date="2015-06" db="UniProtKB">
        <authorList>
            <consortium name="EnsemblPlants"/>
        </authorList>
    </citation>
    <scope>IDENTIFICATION</scope>
    <source>
        <strain evidence="2">cv. Heinz 1706</strain>
    </source>
</reference>
<keyword evidence="3" id="KW-1185">Reference proteome</keyword>
<dbReference type="Proteomes" id="UP000004994">
    <property type="component" value="Chromosome 7"/>
</dbReference>
<name>K4CDS3_SOLLC</name>
<reference evidence="2" key="1">
    <citation type="journal article" date="2012" name="Nature">
        <title>The tomato genome sequence provides insights into fleshy fruit evolution.</title>
        <authorList>
            <consortium name="Tomato Genome Consortium"/>
        </authorList>
    </citation>
    <scope>NUCLEOTIDE SEQUENCE [LARGE SCALE GENOMIC DNA]</scope>
    <source>
        <strain evidence="2">cv. Heinz 1706</strain>
    </source>
</reference>
<dbReference type="InParanoid" id="K4CDS3"/>
<feature type="compositionally biased region" description="Basic and acidic residues" evidence="1">
    <location>
        <begin position="63"/>
        <end position="72"/>
    </location>
</feature>
<feature type="region of interest" description="Disordered" evidence="1">
    <location>
        <begin position="32"/>
        <end position="110"/>
    </location>
</feature>
<dbReference type="AlphaFoldDB" id="K4CDS3"/>
<evidence type="ECO:0000256" key="1">
    <source>
        <dbReference type="SAM" id="MobiDB-lite"/>
    </source>
</evidence>
<evidence type="ECO:0000313" key="2">
    <source>
        <dbReference type="EnsemblPlants" id="Solyc07g039470.1.1"/>
    </source>
</evidence>
<sequence length="110" mass="12336">MCQLRGFIQGSIDATKNVLQPTPEEIASLNLPYHNYAPPTQPDSVFSDGEDVHPDEVPGFENFSRKPPENLLRRSSRGSIAGTTPPPRKRVKVVHTHKYDLSRLSQSQKQ</sequence>
<dbReference type="Gramene" id="Solyc07g039470.1.1">
    <property type="protein sequence ID" value="Solyc07g039470.1.1"/>
    <property type="gene ID" value="Solyc07g039470.1"/>
</dbReference>
<protein>
    <submittedName>
        <fullName evidence="2">Uncharacterized protein</fullName>
    </submittedName>
</protein>
<organism evidence="2">
    <name type="scientific">Solanum lycopersicum</name>
    <name type="common">Tomato</name>
    <name type="synonym">Lycopersicon esculentum</name>
    <dbReference type="NCBI Taxonomy" id="4081"/>
    <lineage>
        <taxon>Eukaryota</taxon>
        <taxon>Viridiplantae</taxon>
        <taxon>Streptophyta</taxon>
        <taxon>Embryophyta</taxon>
        <taxon>Tracheophyta</taxon>
        <taxon>Spermatophyta</taxon>
        <taxon>Magnoliopsida</taxon>
        <taxon>eudicotyledons</taxon>
        <taxon>Gunneridae</taxon>
        <taxon>Pentapetalae</taxon>
        <taxon>asterids</taxon>
        <taxon>lamiids</taxon>
        <taxon>Solanales</taxon>
        <taxon>Solanaceae</taxon>
        <taxon>Solanoideae</taxon>
        <taxon>Solaneae</taxon>
        <taxon>Solanum</taxon>
        <taxon>Solanum subgen. Lycopersicon</taxon>
    </lineage>
</organism>
<dbReference type="PaxDb" id="4081-Solyc07g039470.1.1"/>
<dbReference type="PhylomeDB" id="K4CDS3"/>
<accession>K4CDS3</accession>
<evidence type="ECO:0000313" key="3">
    <source>
        <dbReference type="Proteomes" id="UP000004994"/>
    </source>
</evidence>
<feature type="compositionally biased region" description="Basic residues" evidence="1">
    <location>
        <begin position="87"/>
        <end position="96"/>
    </location>
</feature>
<dbReference type="EnsemblPlants" id="Solyc07g039470.1.1">
    <property type="protein sequence ID" value="Solyc07g039470.1.1"/>
    <property type="gene ID" value="Solyc07g039470.1"/>
</dbReference>